<evidence type="ECO:0000259" key="8">
    <source>
        <dbReference type="Pfam" id="PF05837"/>
    </source>
</evidence>
<evidence type="ECO:0000256" key="3">
    <source>
        <dbReference type="ARBA" id="ARBA00022454"/>
    </source>
</evidence>
<dbReference type="GO" id="GO:0051382">
    <property type="term" value="P:kinetochore assembly"/>
    <property type="evidence" value="ECO:0007669"/>
    <property type="project" value="InterPro"/>
</dbReference>
<dbReference type="GO" id="GO:0007059">
    <property type="term" value="P:chromosome segregation"/>
    <property type="evidence" value="ECO:0007669"/>
    <property type="project" value="Ensembl"/>
</dbReference>
<dbReference type="GO" id="GO:0000776">
    <property type="term" value="C:kinetochore"/>
    <property type="evidence" value="ECO:0007669"/>
    <property type="project" value="UniProtKB-KW"/>
</dbReference>
<reference evidence="9" key="2">
    <citation type="submission" date="2025-09" db="UniProtKB">
        <authorList>
            <consortium name="Ensembl"/>
        </authorList>
    </citation>
    <scope>IDENTIFICATION</scope>
</reference>
<accession>A0A674BK34</accession>
<dbReference type="InParanoid" id="A0A674BK34"/>
<gene>
    <name evidence="9" type="primary">cenph</name>
</gene>
<dbReference type="GeneTree" id="ENSGT00390000009578"/>
<dbReference type="PANTHER" id="PTHR48122">
    <property type="entry name" value="CENTROMERE PROTEIN H"/>
    <property type="match status" value="1"/>
</dbReference>
<dbReference type="GO" id="GO:0005634">
    <property type="term" value="C:nucleus"/>
    <property type="evidence" value="ECO:0007669"/>
    <property type="project" value="UniProtKB-SubCell"/>
</dbReference>
<evidence type="ECO:0000256" key="4">
    <source>
        <dbReference type="ARBA" id="ARBA00022838"/>
    </source>
</evidence>
<dbReference type="OMA" id="KSHQESW"/>
<dbReference type="InterPro" id="IPR040034">
    <property type="entry name" value="CENP-H"/>
</dbReference>
<dbReference type="GO" id="GO:0007052">
    <property type="term" value="P:mitotic spindle organization"/>
    <property type="evidence" value="ECO:0007669"/>
    <property type="project" value="Ensembl"/>
</dbReference>
<sequence>MEPLDRLENPASSLETVALNGFQAPTVDNGQKDSSPAEILRMKEQMSNQCFEMAVKLQAGKGKRSCSASDAEKDLLDYANTLEEAKIIHFNKTLALHRMQVWHAISEKLKQSDPGAVAMRGLTSCSLDLCLKIKTLQQVDLKRLTHEKMKEMDELKRKREHPEAEKYRNVLQKGQSHLEKYQKMATITQNVLRGIIIASKVNWRDDPKLRDIAMTLEDIPISEE</sequence>
<name>A0A674BK34_SALTR</name>
<keyword evidence="3" id="KW-0158">Chromosome</keyword>
<evidence type="ECO:0000256" key="1">
    <source>
        <dbReference type="ARBA" id="ARBA00004123"/>
    </source>
</evidence>
<organism evidence="9 10">
    <name type="scientific">Salmo trutta</name>
    <name type="common">Brown trout</name>
    <dbReference type="NCBI Taxonomy" id="8032"/>
    <lineage>
        <taxon>Eukaryota</taxon>
        <taxon>Metazoa</taxon>
        <taxon>Chordata</taxon>
        <taxon>Craniata</taxon>
        <taxon>Vertebrata</taxon>
        <taxon>Euteleostomi</taxon>
        <taxon>Actinopterygii</taxon>
        <taxon>Neopterygii</taxon>
        <taxon>Teleostei</taxon>
        <taxon>Protacanthopterygii</taxon>
        <taxon>Salmoniformes</taxon>
        <taxon>Salmonidae</taxon>
        <taxon>Salmoninae</taxon>
        <taxon>Salmo</taxon>
    </lineage>
</organism>
<evidence type="ECO:0000256" key="7">
    <source>
        <dbReference type="ARBA" id="ARBA00025735"/>
    </source>
</evidence>
<dbReference type="AlphaFoldDB" id="A0A674BK34"/>
<comment type="subcellular location">
    <subcellularLocation>
        <location evidence="2">Chromosome</location>
        <location evidence="2">Centromere</location>
        <location evidence="2">Kinetochore</location>
    </subcellularLocation>
    <subcellularLocation>
        <location evidence="1">Nucleus</location>
    </subcellularLocation>
</comment>
<comment type="similarity">
    <text evidence="7">Belongs to the CENP-H/MCM16 family.</text>
</comment>
<feature type="domain" description="Centromere protein H C-terminal" evidence="8">
    <location>
        <begin position="138"/>
        <end position="217"/>
    </location>
</feature>
<dbReference type="GO" id="GO:0043515">
    <property type="term" value="F:kinetochore binding"/>
    <property type="evidence" value="ECO:0007669"/>
    <property type="project" value="TreeGrafter"/>
</dbReference>
<reference evidence="9" key="1">
    <citation type="submission" date="2025-08" db="UniProtKB">
        <authorList>
            <consortium name="Ensembl"/>
        </authorList>
    </citation>
    <scope>IDENTIFICATION</scope>
</reference>
<keyword evidence="4" id="KW-0995">Kinetochore</keyword>
<protein>
    <submittedName>
        <fullName evidence="9">Centromere protein H</fullName>
    </submittedName>
</protein>
<evidence type="ECO:0000313" key="9">
    <source>
        <dbReference type="Ensembl" id="ENSSTUP00000071618.1"/>
    </source>
</evidence>
<evidence type="ECO:0000256" key="6">
    <source>
        <dbReference type="ARBA" id="ARBA00023328"/>
    </source>
</evidence>
<evidence type="ECO:0000313" key="10">
    <source>
        <dbReference type="Proteomes" id="UP000472277"/>
    </source>
</evidence>
<proteinExistence type="inferred from homology"/>
<dbReference type="Ensembl" id="ENSSTUT00000076011.1">
    <property type="protein sequence ID" value="ENSSTUP00000071618.1"/>
    <property type="gene ID" value="ENSSTUG00000031297.1"/>
</dbReference>
<keyword evidence="5" id="KW-0539">Nucleus</keyword>
<keyword evidence="10" id="KW-1185">Reference proteome</keyword>
<dbReference type="Proteomes" id="UP000472277">
    <property type="component" value="Chromosome 9"/>
</dbReference>
<dbReference type="FunCoup" id="A0A674BK34">
    <property type="interactions" value="1041"/>
</dbReference>
<dbReference type="Pfam" id="PF05837">
    <property type="entry name" value="CENP-H"/>
    <property type="match status" value="1"/>
</dbReference>
<dbReference type="InterPro" id="IPR008426">
    <property type="entry name" value="CENP-H_C"/>
</dbReference>
<dbReference type="PANTHER" id="PTHR48122:SF1">
    <property type="entry name" value="CENTROMERE PROTEIN H"/>
    <property type="match status" value="1"/>
</dbReference>
<evidence type="ECO:0000256" key="2">
    <source>
        <dbReference type="ARBA" id="ARBA00004629"/>
    </source>
</evidence>
<evidence type="ECO:0000256" key="5">
    <source>
        <dbReference type="ARBA" id="ARBA00023242"/>
    </source>
</evidence>
<keyword evidence="6" id="KW-0137">Centromere</keyword>